<dbReference type="InterPro" id="IPR013083">
    <property type="entry name" value="Znf_RING/FYVE/PHD"/>
</dbReference>
<feature type="region of interest" description="Disordered" evidence="3">
    <location>
        <begin position="239"/>
        <end position="308"/>
    </location>
</feature>
<feature type="region of interest" description="Disordered" evidence="3">
    <location>
        <begin position="421"/>
        <end position="451"/>
    </location>
</feature>
<evidence type="ECO:0000313" key="5">
    <source>
        <dbReference type="EMBL" id="KMZ95359.1"/>
    </source>
</evidence>
<feature type="coiled-coil region" evidence="2">
    <location>
        <begin position="832"/>
        <end position="859"/>
    </location>
</feature>
<keyword evidence="1" id="KW-0862">Zinc</keyword>
<feature type="compositionally biased region" description="Basic and acidic residues" evidence="3">
    <location>
        <begin position="31"/>
        <end position="48"/>
    </location>
</feature>
<dbReference type="PANTHER" id="PTHR24007">
    <property type="entry name" value="BRCA1-ASSOCIATED PROTEIN"/>
    <property type="match status" value="1"/>
</dbReference>
<name>A0A0J9TJH8_PLAVI</name>
<dbReference type="GO" id="GO:0061630">
    <property type="term" value="F:ubiquitin protein ligase activity"/>
    <property type="evidence" value="ECO:0007669"/>
    <property type="project" value="TreeGrafter"/>
</dbReference>
<feature type="compositionally biased region" description="Basic and acidic residues" evidence="3">
    <location>
        <begin position="260"/>
        <end position="300"/>
    </location>
</feature>
<evidence type="ECO:0000256" key="1">
    <source>
        <dbReference type="PROSITE-ProRule" id="PRU00502"/>
    </source>
</evidence>
<feature type="compositionally biased region" description="Basic and acidic residues" evidence="3">
    <location>
        <begin position="421"/>
        <end position="438"/>
    </location>
</feature>
<protein>
    <recommendedName>
        <fullName evidence="4">UBP-type domain-containing protein</fullName>
    </recommendedName>
</protein>
<dbReference type="SUPFAM" id="SSF57850">
    <property type="entry name" value="RING/U-box"/>
    <property type="match status" value="1"/>
</dbReference>
<reference evidence="5 6" key="1">
    <citation type="submission" date="2011-08" db="EMBL/GenBank/DDBJ databases">
        <title>The Genome Sequence of Plasmodium vivax Mauritania I.</title>
        <authorList>
            <consortium name="The Broad Institute Genome Sequencing Platform"/>
            <consortium name="The Broad Institute Genome Sequencing Center for Infectious Disease"/>
            <person name="Neafsey D."/>
            <person name="Carlton J."/>
            <person name="Barnwell J."/>
            <person name="Collins W."/>
            <person name="Escalante A."/>
            <person name="Mullikin J."/>
            <person name="Saul A."/>
            <person name="Guigo R."/>
            <person name="Camara F."/>
            <person name="Young S.K."/>
            <person name="Zeng Q."/>
            <person name="Gargeya S."/>
            <person name="Fitzgerald M."/>
            <person name="Haas B."/>
            <person name="Abouelleil A."/>
            <person name="Alvarado L."/>
            <person name="Arachchi H.M."/>
            <person name="Berlin A."/>
            <person name="Brown A."/>
            <person name="Chapman S.B."/>
            <person name="Chen Z."/>
            <person name="Dunbar C."/>
            <person name="Freedman E."/>
            <person name="Gearin G."/>
            <person name="Gellesch M."/>
            <person name="Goldberg J."/>
            <person name="Griggs A."/>
            <person name="Gujja S."/>
            <person name="Heiman D."/>
            <person name="Howarth C."/>
            <person name="Larson L."/>
            <person name="Lui A."/>
            <person name="MacDonald P.J.P."/>
            <person name="Montmayeur A."/>
            <person name="Murphy C."/>
            <person name="Neiman D."/>
            <person name="Pearson M."/>
            <person name="Priest M."/>
            <person name="Roberts A."/>
            <person name="Saif S."/>
            <person name="Shea T."/>
            <person name="Shenoy N."/>
            <person name="Sisk P."/>
            <person name="Stolte C."/>
            <person name="Sykes S."/>
            <person name="Wortman J."/>
            <person name="Nusbaum C."/>
            <person name="Birren B."/>
        </authorList>
    </citation>
    <scope>NUCLEOTIDE SEQUENCE [LARGE SCALE GENOMIC DNA]</scope>
    <source>
        <strain evidence="5 6">Mauritania I</strain>
    </source>
</reference>
<keyword evidence="1" id="KW-0479">Metal-binding</keyword>
<accession>A0A0J9TJH8</accession>
<dbReference type="InterPro" id="IPR001607">
    <property type="entry name" value="Znf_UBP"/>
</dbReference>
<dbReference type="AlphaFoldDB" id="A0A0J9TJH8"/>
<keyword evidence="2" id="KW-0175">Coiled coil</keyword>
<feature type="coiled-coil region" evidence="2">
    <location>
        <begin position="781"/>
        <end position="808"/>
    </location>
</feature>
<dbReference type="Gene3D" id="3.30.40.10">
    <property type="entry name" value="Zinc/RING finger domain, C3HC4 (zinc finger)"/>
    <property type="match status" value="1"/>
</dbReference>
<dbReference type="PANTHER" id="PTHR24007:SF7">
    <property type="entry name" value="BRCA1-ASSOCIATED PROTEIN"/>
    <property type="match status" value="1"/>
</dbReference>
<dbReference type="PROSITE" id="PS50271">
    <property type="entry name" value="ZF_UBP"/>
    <property type="match status" value="1"/>
</dbReference>
<dbReference type="GO" id="GO:0005737">
    <property type="term" value="C:cytoplasm"/>
    <property type="evidence" value="ECO:0007669"/>
    <property type="project" value="TreeGrafter"/>
</dbReference>
<dbReference type="Pfam" id="PF02148">
    <property type="entry name" value="zf-UBP"/>
    <property type="match status" value="1"/>
</dbReference>
<gene>
    <name evidence="5" type="ORF">PVMG_05225</name>
</gene>
<feature type="domain" description="UBP-type" evidence="4">
    <location>
        <begin position="557"/>
        <end position="652"/>
    </location>
</feature>
<keyword evidence="1" id="KW-0863">Zinc-finger</keyword>
<dbReference type="Proteomes" id="UP000053776">
    <property type="component" value="Unassembled WGS sequence"/>
</dbReference>
<dbReference type="GO" id="GO:0007265">
    <property type="term" value="P:Ras protein signal transduction"/>
    <property type="evidence" value="ECO:0007669"/>
    <property type="project" value="TreeGrafter"/>
</dbReference>
<feature type="region of interest" description="Disordered" evidence="3">
    <location>
        <begin position="31"/>
        <end position="58"/>
    </location>
</feature>
<proteinExistence type="predicted"/>
<evidence type="ECO:0000256" key="3">
    <source>
        <dbReference type="SAM" id="MobiDB-lite"/>
    </source>
</evidence>
<dbReference type="GO" id="GO:0016567">
    <property type="term" value="P:protein ubiquitination"/>
    <property type="evidence" value="ECO:0007669"/>
    <property type="project" value="TreeGrafter"/>
</dbReference>
<dbReference type="EMBL" id="KQ234990">
    <property type="protein sequence ID" value="KMZ95359.1"/>
    <property type="molecule type" value="Genomic_DNA"/>
</dbReference>
<feature type="compositionally biased region" description="Basic and acidic residues" evidence="3">
    <location>
        <begin position="153"/>
        <end position="168"/>
    </location>
</feature>
<dbReference type="GO" id="GO:0008270">
    <property type="term" value="F:zinc ion binding"/>
    <property type="evidence" value="ECO:0007669"/>
    <property type="project" value="UniProtKB-KW"/>
</dbReference>
<feature type="region of interest" description="Disordered" evidence="3">
    <location>
        <begin position="135"/>
        <end position="183"/>
    </location>
</feature>
<evidence type="ECO:0000313" key="6">
    <source>
        <dbReference type="Proteomes" id="UP000053776"/>
    </source>
</evidence>
<dbReference type="SMART" id="SM00290">
    <property type="entry name" value="ZnF_UBP"/>
    <property type="match status" value="1"/>
</dbReference>
<dbReference type="OrthoDB" id="273556at2759"/>
<organism evidence="5 6">
    <name type="scientific">Plasmodium vivax Mauritania I</name>
    <dbReference type="NCBI Taxonomy" id="1035515"/>
    <lineage>
        <taxon>Eukaryota</taxon>
        <taxon>Sar</taxon>
        <taxon>Alveolata</taxon>
        <taxon>Apicomplexa</taxon>
        <taxon>Aconoidasida</taxon>
        <taxon>Haemosporida</taxon>
        <taxon>Plasmodiidae</taxon>
        <taxon>Plasmodium</taxon>
        <taxon>Plasmodium (Plasmodium)</taxon>
    </lineage>
</organism>
<evidence type="ECO:0000256" key="2">
    <source>
        <dbReference type="SAM" id="Coils"/>
    </source>
</evidence>
<evidence type="ECO:0000259" key="4">
    <source>
        <dbReference type="PROSITE" id="PS50271"/>
    </source>
</evidence>
<sequence>MFHLIVYTQEHCSHVNSHLTLFENVYDRNGNKISKHGDPPAGEKKGDTNDDTATQNNVNDERALLKQKPSQEGGGGPKVQHYTSSFLQLYVNDEKNFDLYLIEEEDNGDGGATSVAASGGGAEDAEAVEVVEAAEAAEAESEDTRKNQTNSKKGGDKRERGASAKWPKEGTNQNYAQPHEDDKSRRVNLPLHRSHMLFILSLPTHFPFDRLYRLISAYADFIVQVKVFHVRGNICFLDEEESPPGGAAKVESPPGEQSDEGNRRSECNRHSEGNRRSECNRHSEGNRRSECNRRSEDNPHGECPSTPGVEQTAVYQRIHSVVKRRLKKKKKMKSYSVLIFFKTQIYADMFYSEYHCTGLDHLVESHQVEWHNVVDVQGEKGYPDWYVYCAFVSLVYYIVDGEVGTRPVEAEALPQVEESLRRSEGKVSELKKGSKETHGGGNQLPSSSGSNPFDINHFESFQKSVITDGNTCISTCPLCMELLCEEICFTLTRSKKWSERKRGKASKLRGYLNLSCNVCSLIFLYDSVSRLLGGGALGGAQEGKQTGKQTGVTHSIDNCARDGPGRLGRLVGSLKCRHCSNVDDVWLCLTCANIGCGRYQKSHAKMHSNRYNHHYCLNLKTKKVWNYMREAFIEDKVEDDQSELASAWRGGSGPTGGGFYSSAFHPCVGAAPPGRGDFVEDEYDLCCGDEHPLHPTHDGRICDKIYEIFTDDAYVSDGLKNELLYSLYSLLSHQSNVYNNSLIELQCSYMNRVDVESRDVQSVRDAVDQVESQNREMEGFLRKAESSIRAKNNERAQLQEKIRFLTELNGNIVSQRRGVSGGVHDCGGGDDRDDDSRKIKRLDETIRALQAQVDELLRGLSGGG</sequence>